<dbReference type="EMBL" id="NIRI02000076">
    <property type="protein sequence ID" value="KAG5442180.1"/>
    <property type="molecule type" value="Genomic_DNA"/>
</dbReference>
<evidence type="ECO:0000313" key="2">
    <source>
        <dbReference type="EMBL" id="KAG5442180.1"/>
    </source>
</evidence>
<feature type="region of interest" description="Disordered" evidence="1">
    <location>
        <begin position="107"/>
        <end position="134"/>
    </location>
</feature>
<proteinExistence type="predicted"/>
<keyword evidence="3" id="KW-1185">Reference proteome</keyword>
<dbReference type="Proteomes" id="UP000286415">
    <property type="component" value="Unassembled WGS sequence"/>
</dbReference>
<accession>A0A419PWG0</accession>
<protein>
    <submittedName>
        <fullName evidence="2">Uncharacterized protein</fullName>
    </submittedName>
</protein>
<name>A0A419PWG0_CLOSI</name>
<gene>
    <name evidence="2" type="ORF">CSKR_104481</name>
</gene>
<reference evidence="2 3" key="1">
    <citation type="journal article" date="2018" name="Biotechnol. Adv.">
        <title>Improved genomic resources and new bioinformatic workflow for the carcinogenic parasite Clonorchis sinensis: Biotechnological implications.</title>
        <authorList>
            <person name="Wang D."/>
            <person name="Korhonen P.K."/>
            <person name="Gasser R.B."/>
            <person name="Young N.D."/>
        </authorList>
    </citation>
    <scope>NUCLEOTIDE SEQUENCE [LARGE SCALE GENOMIC DNA]</scope>
    <source>
        <strain evidence="2">Cs-k2</strain>
    </source>
</reference>
<dbReference type="InParanoid" id="A0A419PWG0"/>
<reference evidence="2 3" key="2">
    <citation type="journal article" date="2021" name="Genomics">
        <title>High-quality reference genome for Clonorchis sinensis.</title>
        <authorList>
            <person name="Young N.D."/>
            <person name="Stroehlein A.J."/>
            <person name="Kinkar L."/>
            <person name="Wang T."/>
            <person name="Sohn W.M."/>
            <person name="Chang B.C.H."/>
            <person name="Kaur P."/>
            <person name="Weisz D."/>
            <person name="Dudchenko O."/>
            <person name="Aiden E.L."/>
            <person name="Korhonen P.K."/>
            <person name="Gasser R.B."/>
        </authorList>
    </citation>
    <scope>NUCLEOTIDE SEQUENCE [LARGE SCALE GENOMIC DNA]</scope>
    <source>
        <strain evidence="2">Cs-k2</strain>
    </source>
</reference>
<sequence length="163" mass="18869">MRVLFSMPNSEWRKQRGDQPLTWQKDMKEITKRLGEDRIAASMNTDMLIAWGKYLTASTLLFKKTMRFYPKPSCSTITRSAGSCCSWSDCFLLAFLVRLHLVKRSSSQCSPRDHCSTQARPPHQGGSFRSGRHPHERYKFGMDTHDRQTPQKFLRPIESKVAL</sequence>
<evidence type="ECO:0000256" key="1">
    <source>
        <dbReference type="SAM" id="MobiDB-lite"/>
    </source>
</evidence>
<dbReference type="AlphaFoldDB" id="A0A419PWG0"/>
<comment type="caution">
    <text evidence="2">The sequence shown here is derived from an EMBL/GenBank/DDBJ whole genome shotgun (WGS) entry which is preliminary data.</text>
</comment>
<organism evidence="2 3">
    <name type="scientific">Clonorchis sinensis</name>
    <name type="common">Chinese liver fluke</name>
    <dbReference type="NCBI Taxonomy" id="79923"/>
    <lineage>
        <taxon>Eukaryota</taxon>
        <taxon>Metazoa</taxon>
        <taxon>Spiralia</taxon>
        <taxon>Lophotrochozoa</taxon>
        <taxon>Platyhelminthes</taxon>
        <taxon>Trematoda</taxon>
        <taxon>Digenea</taxon>
        <taxon>Opisthorchiida</taxon>
        <taxon>Opisthorchiata</taxon>
        <taxon>Opisthorchiidae</taxon>
        <taxon>Clonorchis</taxon>
    </lineage>
</organism>
<evidence type="ECO:0000313" key="3">
    <source>
        <dbReference type="Proteomes" id="UP000286415"/>
    </source>
</evidence>